<dbReference type="InterPro" id="IPR007177">
    <property type="entry name" value="Tsr3_C"/>
</dbReference>
<dbReference type="HAMAP" id="MF_01116">
    <property type="entry name" value="TSR3"/>
    <property type="match status" value="1"/>
</dbReference>
<dbReference type="InterPro" id="IPR022968">
    <property type="entry name" value="Tsr3-like"/>
</dbReference>
<keyword evidence="4" id="KW-0808">Transferase</keyword>
<protein>
    <recommendedName>
        <fullName evidence="6">16S/18S rRNA aminocarboxypropyltransferase Tsr3 C-terminal domain-containing protein</fullName>
    </recommendedName>
</protein>
<dbReference type="GO" id="GO:0106388">
    <property type="term" value="F:rRNA small subunit aminocarboxypropyltransferase activity"/>
    <property type="evidence" value="ECO:0007669"/>
    <property type="project" value="InterPro"/>
</dbReference>
<keyword evidence="1" id="KW-0963">Cytoplasm</keyword>
<proteinExistence type="inferred from homology"/>
<evidence type="ECO:0000256" key="4">
    <source>
        <dbReference type="ARBA" id="ARBA00022679"/>
    </source>
</evidence>
<keyword evidence="3" id="KW-0698">rRNA processing</keyword>
<dbReference type="Pfam" id="PF04034">
    <property type="entry name" value="Ribo_biogen_C"/>
    <property type="match status" value="1"/>
</dbReference>
<reference evidence="7" key="1">
    <citation type="submission" date="2019-08" db="EMBL/GenBank/DDBJ databases">
        <authorList>
            <person name="Kucharzyk K."/>
            <person name="Murdoch R.W."/>
            <person name="Higgins S."/>
            <person name="Loffler F."/>
        </authorList>
    </citation>
    <scope>NUCLEOTIDE SEQUENCE</scope>
</reference>
<keyword evidence="5" id="KW-0949">S-adenosyl-L-methionine</keyword>
<accession>A0A644V487</accession>
<dbReference type="AlphaFoldDB" id="A0A644V487"/>
<dbReference type="EMBL" id="VSSQ01000217">
    <property type="protein sequence ID" value="MPL86150.1"/>
    <property type="molecule type" value="Genomic_DNA"/>
</dbReference>
<sequence>MKRSNITIFHAGECDRKKCTAFKLEKQKKSKIVYNINQIPHGAIILNPFSDKSVSPEDKHFIEKKGIVGLDCSWNKVSSSAKFFSLTKYHRSLPFLIAASPVNYGKPCKLSTAEAIVATLYITGFKEEAKDIMNGFKWGHTFIELNNELLESYSNVKTSSEVVAIQNEFLKEHEK</sequence>
<evidence type="ECO:0000256" key="1">
    <source>
        <dbReference type="ARBA" id="ARBA00022490"/>
    </source>
</evidence>
<dbReference type="GO" id="GO:0006364">
    <property type="term" value="P:rRNA processing"/>
    <property type="evidence" value="ECO:0007669"/>
    <property type="project" value="UniProtKB-KW"/>
</dbReference>
<gene>
    <name evidence="7" type="ORF">SDC9_32126</name>
</gene>
<name>A0A644V487_9ZZZZ</name>
<evidence type="ECO:0000256" key="3">
    <source>
        <dbReference type="ARBA" id="ARBA00022552"/>
    </source>
</evidence>
<evidence type="ECO:0000313" key="7">
    <source>
        <dbReference type="EMBL" id="MPL86150.1"/>
    </source>
</evidence>
<comment type="caution">
    <text evidence="7">The sequence shown here is derived from an EMBL/GenBank/DDBJ whole genome shotgun (WGS) entry which is preliminary data.</text>
</comment>
<evidence type="ECO:0000259" key="6">
    <source>
        <dbReference type="Pfam" id="PF04034"/>
    </source>
</evidence>
<dbReference type="NCBIfam" id="NF002621">
    <property type="entry name" value="PRK02287.1"/>
    <property type="match status" value="1"/>
</dbReference>
<feature type="domain" description="16S/18S rRNA aminocarboxypropyltransferase Tsr3 C-terminal" evidence="6">
    <location>
        <begin position="44"/>
        <end position="170"/>
    </location>
</feature>
<evidence type="ECO:0000256" key="2">
    <source>
        <dbReference type="ARBA" id="ARBA00022517"/>
    </source>
</evidence>
<keyword evidence="2" id="KW-0690">Ribosome biogenesis</keyword>
<dbReference type="PANTHER" id="PTHR20426">
    <property type="entry name" value="RIBOSOME BIOGENESIS PROTEIN TSR3 HOMOLOG"/>
    <property type="match status" value="1"/>
</dbReference>
<dbReference type="PANTHER" id="PTHR20426:SF0">
    <property type="entry name" value="18S RRNA AMINOCARBOXYPROPYLTRANSFERASE"/>
    <property type="match status" value="1"/>
</dbReference>
<organism evidence="7">
    <name type="scientific">bioreactor metagenome</name>
    <dbReference type="NCBI Taxonomy" id="1076179"/>
    <lineage>
        <taxon>unclassified sequences</taxon>
        <taxon>metagenomes</taxon>
        <taxon>ecological metagenomes</taxon>
    </lineage>
</organism>
<evidence type="ECO:0000256" key="5">
    <source>
        <dbReference type="ARBA" id="ARBA00022691"/>
    </source>
</evidence>